<evidence type="ECO:0000313" key="2">
    <source>
        <dbReference type="Proteomes" id="UP000037035"/>
    </source>
</evidence>
<protein>
    <submittedName>
        <fullName evidence="1">Uncharacterized protein</fullName>
    </submittedName>
</protein>
<dbReference type="Proteomes" id="UP000037035">
    <property type="component" value="Unassembled WGS sequence"/>
</dbReference>
<dbReference type="AlphaFoldDB" id="A0A0L6UEN0"/>
<comment type="caution">
    <text evidence="1">The sequence shown here is derived from an EMBL/GenBank/DDBJ whole genome shotgun (WGS) entry which is preliminary data.</text>
</comment>
<reference evidence="1 2" key="1">
    <citation type="submission" date="2015-08" db="EMBL/GenBank/DDBJ databases">
        <title>Next Generation Sequencing and Analysis of the Genome of Puccinia sorghi L Schw, the Causal Agent of Maize Common Rust.</title>
        <authorList>
            <person name="Rochi L."/>
            <person name="Burguener G."/>
            <person name="Darino M."/>
            <person name="Turjanski A."/>
            <person name="Kreff E."/>
            <person name="Dieguez M.J."/>
            <person name="Sacco F."/>
        </authorList>
    </citation>
    <scope>NUCLEOTIDE SEQUENCE [LARGE SCALE GENOMIC DNA]</scope>
    <source>
        <strain evidence="1 2">RO10H11247</strain>
    </source>
</reference>
<organism evidence="1 2">
    <name type="scientific">Puccinia sorghi</name>
    <dbReference type="NCBI Taxonomy" id="27349"/>
    <lineage>
        <taxon>Eukaryota</taxon>
        <taxon>Fungi</taxon>
        <taxon>Dikarya</taxon>
        <taxon>Basidiomycota</taxon>
        <taxon>Pucciniomycotina</taxon>
        <taxon>Pucciniomycetes</taxon>
        <taxon>Pucciniales</taxon>
        <taxon>Pucciniaceae</taxon>
        <taxon>Puccinia</taxon>
    </lineage>
</organism>
<dbReference type="OrthoDB" id="2506868at2759"/>
<dbReference type="EMBL" id="LAVV01012106">
    <property type="protein sequence ID" value="KNZ47023.1"/>
    <property type="molecule type" value="Genomic_DNA"/>
</dbReference>
<dbReference type="VEuPathDB" id="FungiDB:VP01_674g6"/>
<name>A0A0L6UEN0_9BASI</name>
<keyword evidence="2" id="KW-1185">Reference proteome</keyword>
<proteinExistence type="predicted"/>
<evidence type="ECO:0000313" key="1">
    <source>
        <dbReference type="EMBL" id="KNZ47023.1"/>
    </source>
</evidence>
<gene>
    <name evidence="1" type="ORF">VP01_674g6</name>
</gene>
<accession>A0A0L6UEN0</accession>
<sequence>MPILMFFTLRSQSLKQKMDKSSVSMGGVGGPAEAVEGGALGSQSASSLNMRQTNKMNSQPHKLYASLAPKTRMRHLTNNPAEVYSLVFALGLDGCLIETLKKTGNLYQCTNNICLSGEPMFAAQNEENDFSSHQALVNWQDTLYAKTQGN</sequence>